<dbReference type="PROSITE" id="PS51352">
    <property type="entry name" value="THIOREDOXIN_2"/>
    <property type="match status" value="1"/>
</dbReference>
<dbReference type="RefSeq" id="WP_343332396.1">
    <property type="nucleotide sequence ID" value="NZ_JAPOHD010000013.1"/>
</dbReference>
<dbReference type="Pfam" id="PF00578">
    <property type="entry name" value="AhpC-TSA"/>
    <property type="match status" value="1"/>
</dbReference>
<organism evidence="3 4">
    <name type="scientific">Draconibacterium aestuarii</name>
    <dbReference type="NCBI Taxonomy" id="2998507"/>
    <lineage>
        <taxon>Bacteria</taxon>
        <taxon>Pseudomonadati</taxon>
        <taxon>Bacteroidota</taxon>
        <taxon>Bacteroidia</taxon>
        <taxon>Marinilabiliales</taxon>
        <taxon>Prolixibacteraceae</taxon>
        <taxon>Draconibacterium</taxon>
    </lineage>
</organism>
<dbReference type="AlphaFoldDB" id="A0A9X3F586"/>
<keyword evidence="1" id="KW-0732">Signal</keyword>
<dbReference type="InterPro" id="IPR013766">
    <property type="entry name" value="Thioredoxin_domain"/>
</dbReference>
<dbReference type="InterPro" id="IPR047262">
    <property type="entry name" value="PRX-like1"/>
</dbReference>
<dbReference type="GO" id="GO:0016491">
    <property type="term" value="F:oxidoreductase activity"/>
    <property type="evidence" value="ECO:0007669"/>
    <property type="project" value="InterPro"/>
</dbReference>
<dbReference type="PANTHER" id="PTHR43640:SF1">
    <property type="entry name" value="THIOREDOXIN-DEPENDENT PEROXIREDOXIN"/>
    <property type="match status" value="1"/>
</dbReference>
<protein>
    <submittedName>
        <fullName evidence="3">Redoxin domain-containing protein</fullName>
    </submittedName>
</protein>
<feature type="chain" id="PRO_5040929325" evidence="1">
    <location>
        <begin position="19"/>
        <end position="202"/>
    </location>
</feature>
<evidence type="ECO:0000313" key="4">
    <source>
        <dbReference type="Proteomes" id="UP001145087"/>
    </source>
</evidence>
<dbReference type="SUPFAM" id="SSF52833">
    <property type="entry name" value="Thioredoxin-like"/>
    <property type="match status" value="1"/>
</dbReference>
<dbReference type="PANTHER" id="PTHR43640">
    <property type="entry name" value="OS07G0260300 PROTEIN"/>
    <property type="match status" value="1"/>
</dbReference>
<name>A0A9X3F586_9BACT</name>
<feature type="domain" description="Thioredoxin" evidence="2">
    <location>
        <begin position="25"/>
        <end position="177"/>
    </location>
</feature>
<proteinExistence type="predicted"/>
<evidence type="ECO:0000259" key="2">
    <source>
        <dbReference type="PROSITE" id="PS51352"/>
    </source>
</evidence>
<gene>
    <name evidence="3" type="ORF">OU798_06895</name>
</gene>
<evidence type="ECO:0000313" key="3">
    <source>
        <dbReference type="EMBL" id="MCY1720062.1"/>
    </source>
</evidence>
<feature type="signal peptide" evidence="1">
    <location>
        <begin position="1"/>
        <end position="18"/>
    </location>
</feature>
<reference evidence="3" key="1">
    <citation type="submission" date="2022-11" db="EMBL/GenBank/DDBJ databases">
        <title>Marilongibacter aestuarii gen. nov., sp. nov., isolated from tidal flat sediment.</title>
        <authorList>
            <person name="Jiayan W."/>
        </authorList>
    </citation>
    <scope>NUCLEOTIDE SEQUENCE</scope>
    <source>
        <strain evidence="3">Z1-6</strain>
    </source>
</reference>
<keyword evidence="4" id="KW-1185">Reference proteome</keyword>
<dbReference type="InterPro" id="IPR036249">
    <property type="entry name" value="Thioredoxin-like_sf"/>
</dbReference>
<accession>A0A9X3F586</accession>
<sequence length="202" mass="22391">MKKLVFVLSVLLSVAVYGSDNNKKLETGDKAVLTDVKMTCVSGESVSLREAKKENGLLVLFSCNQCPFVLRWEGRYNDIKAWADNNDVGMIVLNSNYQKRDGDDSFEAMKAKAKVMGYKFNYVVDKESQIANEFGGQTTPHAFLFDADFRLVYKGAIDDSYKSANEVKEAYLKDAIKSLGTGQKVAVAETKPVGCGIKRKID</sequence>
<dbReference type="GO" id="GO:0016209">
    <property type="term" value="F:antioxidant activity"/>
    <property type="evidence" value="ECO:0007669"/>
    <property type="project" value="InterPro"/>
</dbReference>
<dbReference type="Proteomes" id="UP001145087">
    <property type="component" value="Unassembled WGS sequence"/>
</dbReference>
<dbReference type="InterPro" id="IPR000866">
    <property type="entry name" value="AhpC/TSA"/>
</dbReference>
<dbReference type="EMBL" id="JAPOHD010000013">
    <property type="protein sequence ID" value="MCY1720062.1"/>
    <property type="molecule type" value="Genomic_DNA"/>
</dbReference>
<dbReference type="Gene3D" id="3.40.30.10">
    <property type="entry name" value="Glutaredoxin"/>
    <property type="match status" value="1"/>
</dbReference>
<evidence type="ECO:0000256" key="1">
    <source>
        <dbReference type="SAM" id="SignalP"/>
    </source>
</evidence>
<comment type="caution">
    <text evidence="3">The sequence shown here is derived from an EMBL/GenBank/DDBJ whole genome shotgun (WGS) entry which is preliminary data.</text>
</comment>